<keyword evidence="5" id="KW-1185">Reference proteome</keyword>
<dbReference type="GO" id="GO:0006357">
    <property type="term" value="P:regulation of transcription by RNA polymerase II"/>
    <property type="evidence" value="ECO:0007669"/>
    <property type="project" value="TreeGrafter"/>
</dbReference>
<dbReference type="Pfam" id="PF02541">
    <property type="entry name" value="Ppx-GppA"/>
    <property type="match status" value="1"/>
</dbReference>
<dbReference type="Gene3D" id="3.30.420.150">
    <property type="entry name" value="Exopolyphosphatase. Domain 2"/>
    <property type="match status" value="1"/>
</dbReference>
<comment type="caution">
    <text evidence="4">The sequence shown here is derived from an EMBL/GenBank/DDBJ whole genome shotgun (WGS) entry which is preliminary data.</text>
</comment>
<dbReference type="PANTHER" id="PTHR30005">
    <property type="entry name" value="EXOPOLYPHOSPHATASE"/>
    <property type="match status" value="1"/>
</dbReference>
<dbReference type="SUPFAM" id="SSF53067">
    <property type="entry name" value="Actin-like ATPase domain"/>
    <property type="match status" value="2"/>
</dbReference>
<organism evidence="4 5">
    <name type="scientific">Alkalicoccus urumqiensis</name>
    <name type="common">Bacillus urumqiensis</name>
    <dbReference type="NCBI Taxonomy" id="1548213"/>
    <lineage>
        <taxon>Bacteria</taxon>
        <taxon>Bacillati</taxon>
        <taxon>Bacillota</taxon>
        <taxon>Bacilli</taxon>
        <taxon>Bacillales</taxon>
        <taxon>Bacillaceae</taxon>
        <taxon>Alkalicoccus</taxon>
    </lineage>
</organism>
<dbReference type="SUPFAM" id="SSF109604">
    <property type="entry name" value="HD-domain/PDEase-like"/>
    <property type="match status" value="1"/>
</dbReference>
<reference evidence="4 5" key="1">
    <citation type="submission" date="2018-03" db="EMBL/GenBank/DDBJ databases">
        <title>Bacillus urumqiensis sp. nov., a moderately haloalkaliphilic bacterium isolated from a salt lake.</title>
        <authorList>
            <person name="Zhao B."/>
            <person name="Liao Z."/>
        </authorList>
    </citation>
    <scope>NUCLEOTIDE SEQUENCE [LARGE SCALE GENOMIC DNA]</scope>
    <source>
        <strain evidence="4 5">BZ-SZ-XJ18</strain>
    </source>
</reference>
<name>A0A2P6MFV7_ALKUR</name>
<gene>
    <name evidence="4" type="ORF">C6I21_11835</name>
</gene>
<evidence type="ECO:0000259" key="3">
    <source>
        <dbReference type="Pfam" id="PF21447"/>
    </source>
</evidence>
<dbReference type="InterPro" id="IPR043129">
    <property type="entry name" value="ATPase_NBD"/>
</dbReference>
<dbReference type="InterPro" id="IPR048950">
    <property type="entry name" value="Ppx_GppA_C"/>
</dbReference>
<comment type="similarity">
    <text evidence="1">Belongs to the GppA/Ppx family.</text>
</comment>
<dbReference type="Gene3D" id="1.10.3210.10">
    <property type="entry name" value="Hypothetical protein af1432"/>
    <property type="match status" value="1"/>
</dbReference>
<dbReference type="RefSeq" id="WP_105959686.1">
    <property type="nucleotide sequence ID" value="NZ_PVNS01000010.1"/>
</dbReference>
<dbReference type="EMBL" id="PVNS01000010">
    <property type="protein sequence ID" value="PRO65130.1"/>
    <property type="molecule type" value="Genomic_DNA"/>
</dbReference>
<dbReference type="Proteomes" id="UP000243650">
    <property type="component" value="Unassembled WGS sequence"/>
</dbReference>
<dbReference type="AlphaFoldDB" id="A0A2P6MFV7"/>
<dbReference type="Pfam" id="PF21447">
    <property type="entry name" value="Ppx-GppA_III"/>
    <property type="match status" value="1"/>
</dbReference>
<evidence type="ECO:0000256" key="1">
    <source>
        <dbReference type="ARBA" id="ARBA00007125"/>
    </source>
</evidence>
<evidence type="ECO:0000313" key="5">
    <source>
        <dbReference type="Proteomes" id="UP000243650"/>
    </source>
</evidence>
<dbReference type="OrthoDB" id="9807195at2"/>
<dbReference type="InterPro" id="IPR050273">
    <property type="entry name" value="GppA/Ppx_hydrolase"/>
</dbReference>
<accession>A0A2P6MFV7</accession>
<feature type="domain" description="Ppx/GppA phosphatase C-terminal" evidence="3">
    <location>
        <begin position="315"/>
        <end position="465"/>
    </location>
</feature>
<dbReference type="Gene3D" id="3.30.420.40">
    <property type="match status" value="1"/>
</dbReference>
<evidence type="ECO:0000259" key="2">
    <source>
        <dbReference type="Pfam" id="PF02541"/>
    </source>
</evidence>
<dbReference type="PANTHER" id="PTHR30005:SF0">
    <property type="entry name" value="RETROGRADE REGULATION PROTEIN 2"/>
    <property type="match status" value="1"/>
</dbReference>
<sequence length="512" mass="58112">MAMQQIGIIDMGSNSVRFVVYEVDEQACFREAQNLKVTARLSTYIDEDGAMTDEGIQVILDTLDKFALVAENYEFTSIRGVATAAVRNASNQDEIMNAIAAHSDFPFEVLSEEQEAYYGYLAVTNSTDINEGLTIDIGGGSTEITYFQDRELKHSHSFPFGALTLKKQFVAGDTPTEAEWKKLCRFLEESYRSLDWVPDREVPVIGIGGSARNIAQVHQDEISYPISGLHQYKMEEDDMEDVIEDLRNMSLKKREKLDGLSKDRADIILPAAAAMQVLMDTSDGGAFIVSSRGLRDGLFFEQMLSAIEVTHFPNVKEESFYQLSNYYRLNTVLQKRISILSAFLADELKKHQLVDLDDQELHLLRLGANVFYIGGAIHAESKSQHSFYLLTNQSIDGMSHMERLAVAFTASFKSRSQLKQFAKPYKKWVDKKELKRFELLGAINRISHALNTSEQSVTTRMEIVHAGRHNLTLKVYYTGDAFFEEADANKYKKHLERPLKRSIEFIFEEEQS</sequence>
<dbReference type="CDD" id="cd24052">
    <property type="entry name" value="ASKHA_NBD_HpPPX-GppA-like"/>
    <property type="match status" value="1"/>
</dbReference>
<evidence type="ECO:0000313" key="4">
    <source>
        <dbReference type="EMBL" id="PRO65130.1"/>
    </source>
</evidence>
<dbReference type="InterPro" id="IPR003695">
    <property type="entry name" value="Ppx_GppA_N"/>
</dbReference>
<proteinExistence type="inferred from homology"/>
<protein>
    <submittedName>
        <fullName evidence="4">Ppx/GppA family phosphatase</fullName>
    </submittedName>
</protein>
<feature type="domain" description="Ppx/GppA phosphatase N-terminal" evidence="2">
    <location>
        <begin position="19"/>
        <end position="305"/>
    </location>
</feature>